<feature type="compositionally biased region" description="Polar residues" evidence="1">
    <location>
        <begin position="16"/>
        <end position="33"/>
    </location>
</feature>
<protein>
    <submittedName>
        <fullName evidence="2">Uncharacterized protein</fullName>
    </submittedName>
</protein>
<sequence>MPYTGRPHRRRRDTKNQASFPSAEVLSSETPPSSFLPLLIPDLRGVGSIPNSDWLHLCWHQSHTPSCLLPPSLSPRIDAQQAEQQAARGGRGTWSPEF</sequence>
<proteinExistence type="predicted"/>
<reference evidence="2" key="1">
    <citation type="submission" date="2014-09" db="EMBL/GenBank/DDBJ databases">
        <authorList>
            <person name="Magalhaes I.L.F."/>
            <person name="Oliveira U."/>
            <person name="Santos F.R."/>
            <person name="Vidigal T.H.D.A."/>
            <person name="Brescovit A.D."/>
            <person name="Santos A.J."/>
        </authorList>
    </citation>
    <scope>NUCLEOTIDE SEQUENCE</scope>
    <source>
        <tissue evidence="2">Shoot tissue taken approximately 20 cm above the soil surface</tissue>
    </source>
</reference>
<reference evidence="2" key="2">
    <citation type="journal article" date="2015" name="Data Brief">
        <title>Shoot transcriptome of the giant reed, Arundo donax.</title>
        <authorList>
            <person name="Barrero R.A."/>
            <person name="Guerrero F.D."/>
            <person name="Moolhuijzen P."/>
            <person name="Goolsby J.A."/>
            <person name="Tidwell J."/>
            <person name="Bellgard S.E."/>
            <person name="Bellgard M.I."/>
        </authorList>
    </citation>
    <scope>NUCLEOTIDE SEQUENCE</scope>
    <source>
        <tissue evidence="2">Shoot tissue taken approximately 20 cm above the soil surface</tissue>
    </source>
</reference>
<feature type="compositionally biased region" description="Low complexity" evidence="1">
    <location>
        <begin position="71"/>
        <end position="87"/>
    </location>
</feature>
<evidence type="ECO:0000313" key="2">
    <source>
        <dbReference type="EMBL" id="JAE07071.1"/>
    </source>
</evidence>
<accession>A0A0A9FAA8</accession>
<feature type="region of interest" description="Disordered" evidence="1">
    <location>
        <begin position="71"/>
        <end position="98"/>
    </location>
</feature>
<dbReference type="AlphaFoldDB" id="A0A0A9FAA8"/>
<name>A0A0A9FAA8_ARUDO</name>
<evidence type="ECO:0000256" key="1">
    <source>
        <dbReference type="SAM" id="MobiDB-lite"/>
    </source>
</evidence>
<feature type="region of interest" description="Disordered" evidence="1">
    <location>
        <begin position="1"/>
        <end position="33"/>
    </location>
</feature>
<feature type="compositionally biased region" description="Basic residues" evidence="1">
    <location>
        <begin position="1"/>
        <end position="13"/>
    </location>
</feature>
<dbReference type="EMBL" id="GBRH01190825">
    <property type="protein sequence ID" value="JAE07071.1"/>
    <property type="molecule type" value="Transcribed_RNA"/>
</dbReference>
<organism evidence="2">
    <name type="scientific">Arundo donax</name>
    <name type="common">Giant reed</name>
    <name type="synonym">Donax arundinaceus</name>
    <dbReference type="NCBI Taxonomy" id="35708"/>
    <lineage>
        <taxon>Eukaryota</taxon>
        <taxon>Viridiplantae</taxon>
        <taxon>Streptophyta</taxon>
        <taxon>Embryophyta</taxon>
        <taxon>Tracheophyta</taxon>
        <taxon>Spermatophyta</taxon>
        <taxon>Magnoliopsida</taxon>
        <taxon>Liliopsida</taxon>
        <taxon>Poales</taxon>
        <taxon>Poaceae</taxon>
        <taxon>PACMAD clade</taxon>
        <taxon>Arundinoideae</taxon>
        <taxon>Arundineae</taxon>
        <taxon>Arundo</taxon>
    </lineage>
</organism>